<comment type="subcellular location">
    <subcellularLocation>
        <location evidence="1">Endoplasmic reticulum membrane</location>
        <topology evidence="1">Single-pass type IV membrane protein</topology>
    </subcellularLocation>
    <subcellularLocation>
        <location evidence="8">Golgi apparatus</location>
        <location evidence="8">cis-Golgi network membrane</location>
    </subcellularLocation>
    <subcellularLocation>
        <location evidence="2">Melanosome</location>
    </subcellularLocation>
</comment>
<dbReference type="AlphaFoldDB" id="H2XU17"/>
<dbReference type="STRING" id="7719.ENSCINP00000033151"/>
<reference evidence="10" key="3">
    <citation type="submission" date="2025-08" db="UniProtKB">
        <authorList>
            <consortium name="Ensembl"/>
        </authorList>
    </citation>
    <scope>IDENTIFICATION</scope>
</reference>
<dbReference type="Ensembl" id="ENSCINT00000034001.1">
    <property type="protein sequence ID" value="ENSCINP00000033151.1"/>
    <property type="gene ID" value="ENSCING00000020327.1"/>
</dbReference>
<dbReference type="PANTHER" id="PTHR45837">
    <property type="entry name" value="VESICLE-TRAFFICKING PROTEIN SEC22B"/>
    <property type="match status" value="1"/>
</dbReference>
<reference evidence="10" key="2">
    <citation type="journal article" date="2008" name="Genome Biol.">
        <title>Improved genome assembly and evidence-based global gene model set for the chordate Ciona intestinalis: new insight into intron and operon populations.</title>
        <authorList>
            <person name="Satou Y."/>
            <person name="Mineta K."/>
            <person name="Ogasawara M."/>
            <person name="Sasakura Y."/>
            <person name="Shoguchi E."/>
            <person name="Ueno K."/>
            <person name="Yamada L."/>
            <person name="Matsumoto J."/>
            <person name="Wasserscheid J."/>
            <person name="Dewar K."/>
            <person name="Wiley G.B."/>
            <person name="Macmil S.L."/>
            <person name="Roe B.A."/>
            <person name="Zeller R.W."/>
            <person name="Hastings K.E."/>
            <person name="Lemaire P."/>
            <person name="Lindquist E."/>
            <person name="Endo T."/>
            <person name="Hotta K."/>
            <person name="Inaba K."/>
        </authorList>
    </citation>
    <scope>NUCLEOTIDE SEQUENCE [LARGE SCALE GENOMIC DNA]</scope>
    <source>
        <strain evidence="10">wild type</strain>
    </source>
</reference>
<dbReference type="Proteomes" id="UP000008144">
    <property type="component" value="Chromosome 13"/>
</dbReference>
<dbReference type="SUPFAM" id="SSF64356">
    <property type="entry name" value="SNARE-like"/>
    <property type="match status" value="1"/>
</dbReference>
<evidence type="ECO:0000313" key="10">
    <source>
        <dbReference type="Ensembl" id="ENSCINP00000033151.1"/>
    </source>
</evidence>
<dbReference type="GO" id="GO:0005789">
    <property type="term" value="C:endoplasmic reticulum membrane"/>
    <property type="evidence" value="ECO:0007669"/>
    <property type="project" value="UniProtKB-SubCell"/>
</dbReference>
<accession>H2XU17</accession>
<evidence type="ECO:0000256" key="3">
    <source>
        <dbReference type="ARBA" id="ARBA00008025"/>
    </source>
</evidence>
<dbReference type="EMBL" id="EAAA01001109">
    <property type="status" value="NOT_ANNOTATED_CDS"/>
    <property type="molecule type" value="Genomic_DNA"/>
</dbReference>
<dbReference type="GO" id="GO:0005794">
    <property type="term" value="C:Golgi apparatus"/>
    <property type="evidence" value="ECO:0007669"/>
    <property type="project" value="UniProtKB-SubCell"/>
</dbReference>
<name>H2XU17_CIOIN</name>
<dbReference type="GO" id="GO:0005484">
    <property type="term" value="F:SNAP receptor activity"/>
    <property type="evidence" value="ECO:0007669"/>
    <property type="project" value="InterPro"/>
</dbReference>
<dbReference type="GO" id="GO:0006890">
    <property type="term" value="P:retrograde vesicle-mediated transport, Golgi to endoplasmic reticulum"/>
    <property type="evidence" value="ECO:0007669"/>
    <property type="project" value="InterPro"/>
</dbReference>
<evidence type="ECO:0000259" key="9">
    <source>
        <dbReference type="PROSITE" id="PS50859"/>
    </source>
</evidence>
<keyword evidence="6" id="KW-0472">Membrane</keyword>
<keyword evidence="4" id="KW-0653">Protein transport</keyword>
<comment type="similarity">
    <text evidence="3">Belongs to the synaptobrevin family.</text>
</comment>
<keyword evidence="5" id="KW-0175">Coiled coil</keyword>
<feature type="domain" description="Longin" evidence="9">
    <location>
        <begin position="6"/>
        <end position="62"/>
    </location>
</feature>
<protein>
    <recommendedName>
        <fullName evidence="9">Longin domain-containing protein</fullName>
    </recommendedName>
</protein>
<dbReference type="HOGENOM" id="CLU_208677_0_0_1"/>
<keyword evidence="4" id="KW-0813">Transport</keyword>
<dbReference type="GO" id="GO:0006888">
    <property type="term" value="P:endoplasmic reticulum to Golgi vesicle-mediated transport"/>
    <property type="evidence" value="ECO:0007669"/>
    <property type="project" value="InterPro"/>
</dbReference>
<dbReference type="InterPro" id="IPR044565">
    <property type="entry name" value="Sec22"/>
</dbReference>
<dbReference type="PROSITE" id="PS50859">
    <property type="entry name" value="LONGIN"/>
    <property type="match status" value="1"/>
</dbReference>
<dbReference type="GO" id="GO:0015031">
    <property type="term" value="P:protein transport"/>
    <property type="evidence" value="ECO:0007669"/>
    <property type="project" value="UniProtKB-KW"/>
</dbReference>
<dbReference type="InterPro" id="IPR010908">
    <property type="entry name" value="Longin_dom"/>
</dbReference>
<evidence type="ECO:0000256" key="1">
    <source>
        <dbReference type="ARBA" id="ARBA00004163"/>
    </source>
</evidence>
<evidence type="ECO:0000256" key="4">
    <source>
        <dbReference type="ARBA" id="ARBA00022927"/>
    </source>
</evidence>
<evidence type="ECO:0000313" key="11">
    <source>
        <dbReference type="Proteomes" id="UP000008144"/>
    </source>
</evidence>
<sequence>MVLMTMIARVGDGLALAASMQEDEQTGKSLTEYQNQAKMLFRKLNNQSPDRCTIESGRMLFQ</sequence>
<keyword evidence="11" id="KW-1185">Reference proteome</keyword>
<evidence type="ECO:0000256" key="7">
    <source>
        <dbReference type="ARBA" id="ARBA00024173"/>
    </source>
</evidence>
<comment type="function">
    <text evidence="7">SNARE involved in targeting and fusion of ER-derived transport vesicles with the Golgi complex as well as Golgi-derived retrograde transport vesicles with the ER.</text>
</comment>
<reference evidence="10" key="4">
    <citation type="submission" date="2025-09" db="UniProtKB">
        <authorList>
            <consortium name="Ensembl"/>
        </authorList>
    </citation>
    <scope>IDENTIFICATION</scope>
</reference>
<evidence type="ECO:0000256" key="2">
    <source>
        <dbReference type="ARBA" id="ARBA00004223"/>
    </source>
</evidence>
<dbReference type="GeneTree" id="ENSGT00950000186084"/>
<dbReference type="InParanoid" id="H2XU17"/>
<dbReference type="OMA" id="LGIVHDC"/>
<organism evidence="10 11">
    <name type="scientific">Ciona intestinalis</name>
    <name type="common">Transparent sea squirt</name>
    <name type="synonym">Ascidia intestinalis</name>
    <dbReference type="NCBI Taxonomy" id="7719"/>
    <lineage>
        <taxon>Eukaryota</taxon>
        <taxon>Metazoa</taxon>
        <taxon>Chordata</taxon>
        <taxon>Tunicata</taxon>
        <taxon>Ascidiacea</taxon>
        <taxon>Phlebobranchia</taxon>
        <taxon>Cionidae</taxon>
        <taxon>Ciona</taxon>
    </lineage>
</organism>
<dbReference type="Gene3D" id="3.30.450.50">
    <property type="entry name" value="Longin domain"/>
    <property type="match status" value="1"/>
</dbReference>
<evidence type="ECO:0000256" key="6">
    <source>
        <dbReference type="ARBA" id="ARBA00023136"/>
    </source>
</evidence>
<reference evidence="11" key="1">
    <citation type="journal article" date="2002" name="Science">
        <title>The draft genome of Ciona intestinalis: insights into chordate and vertebrate origins.</title>
        <authorList>
            <person name="Dehal P."/>
            <person name="Satou Y."/>
            <person name="Campbell R.K."/>
            <person name="Chapman J."/>
            <person name="Degnan B."/>
            <person name="De Tomaso A."/>
            <person name="Davidson B."/>
            <person name="Di Gregorio A."/>
            <person name="Gelpke M."/>
            <person name="Goodstein D.M."/>
            <person name="Harafuji N."/>
            <person name="Hastings K.E."/>
            <person name="Ho I."/>
            <person name="Hotta K."/>
            <person name="Huang W."/>
            <person name="Kawashima T."/>
            <person name="Lemaire P."/>
            <person name="Martinez D."/>
            <person name="Meinertzhagen I.A."/>
            <person name="Necula S."/>
            <person name="Nonaka M."/>
            <person name="Putnam N."/>
            <person name="Rash S."/>
            <person name="Saiga H."/>
            <person name="Satake M."/>
            <person name="Terry A."/>
            <person name="Yamada L."/>
            <person name="Wang H.G."/>
            <person name="Awazu S."/>
            <person name="Azumi K."/>
            <person name="Boore J."/>
            <person name="Branno M."/>
            <person name="Chin-Bow S."/>
            <person name="DeSantis R."/>
            <person name="Doyle S."/>
            <person name="Francino P."/>
            <person name="Keys D.N."/>
            <person name="Haga S."/>
            <person name="Hayashi H."/>
            <person name="Hino K."/>
            <person name="Imai K.S."/>
            <person name="Inaba K."/>
            <person name="Kano S."/>
            <person name="Kobayashi K."/>
            <person name="Kobayashi M."/>
            <person name="Lee B.I."/>
            <person name="Makabe K.W."/>
            <person name="Manohar C."/>
            <person name="Matassi G."/>
            <person name="Medina M."/>
            <person name="Mochizuki Y."/>
            <person name="Mount S."/>
            <person name="Morishita T."/>
            <person name="Miura S."/>
            <person name="Nakayama A."/>
            <person name="Nishizaka S."/>
            <person name="Nomoto H."/>
            <person name="Ohta F."/>
            <person name="Oishi K."/>
            <person name="Rigoutsos I."/>
            <person name="Sano M."/>
            <person name="Sasaki A."/>
            <person name="Sasakura Y."/>
            <person name="Shoguchi E."/>
            <person name="Shin-i T."/>
            <person name="Spagnuolo A."/>
            <person name="Stainier D."/>
            <person name="Suzuki M.M."/>
            <person name="Tassy O."/>
            <person name="Takatori N."/>
            <person name="Tokuoka M."/>
            <person name="Yagi K."/>
            <person name="Yoshizaki F."/>
            <person name="Wada S."/>
            <person name="Zhang C."/>
            <person name="Hyatt P.D."/>
            <person name="Larimer F."/>
            <person name="Detter C."/>
            <person name="Doggett N."/>
            <person name="Glavina T."/>
            <person name="Hawkins T."/>
            <person name="Richardson P."/>
            <person name="Lucas S."/>
            <person name="Kohara Y."/>
            <person name="Levine M."/>
            <person name="Satoh N."/>
            <person name="Rokhsar D.S."/>
        </authorList>
    </citation>
    <scope>NUCLEOTIDE SEQUENCE [LARGE SCALE GENOMIC DNA]</scope>
</reference>
<evidence type="ECO:0000256" key="8">
    <source>
        <dbReference type="ARBA" id="ARBA00024188"/>
    </source>
</evidence>
<dbReference type="CDD" id="cd14824">
    <property type="entry name" value="Longin"/>
    <property type="match status" value="1"/>
</dbReference>
<dbReference type="InterPro" id="IPR011012">
    <property type="entry name" value="Longin-like_dom_sf"/>
</dbReference>
<proteinExistence type="inferred from homology"/>
<evidence type="ECO:0000256" key="5">
    <source>
        <dbReference type="ARBA" id="ARBA00023054"/>
    </source>
</evidence>